<evidence type="ECO:0000313" key="1">
    <source>
        <dbReference type="EMBL" id="NIH58042.1"/>
    </source>
</evidence>
<keyword evidence="2" id="KW-1185">Reference proteome</keyword>
<gene>
    <name evidence="1" type="ORF">FB473_002687</name>
</gene>
<protein>
    <submittedName>
        <fullName evidence="1">Uncharacterized protein</fullName>
    </submittedName>
</protein>
<name>A0ABX0SMT1_9ACTN</name>
<dbReference type="EMBL" id="JAAMOZ010000001">
    <property type="protein sequence ID" value="NIH58042.1"/>
    <property type="molecule type" value="Genomic_DNA"/>
</dbReference>
<dbReference type="Proteomes" id="UP000749311">
    <property type="component" value="Unassembled WGS sequence"/>
</dbReference>
<comment type="caution">
    <text evidence="1">The sequence shown here is derived from an EMBL/GenBank/DDBJ whole genome shotgun (WGS) entry which is preliminary data.</text>
</comment>
<sequence length="102" mass="11255">MSTETLPGMLTAQISFRLHGGECDGSILFVEADSGEIGWWVSPPPGLPKDEHGEWYDRWQGTLDDLPDDWPRPAEAQLSWLRAALLLQAGEDHHLIPTHGGA</sequence>
<organism evidence="1 2">
    <name type="scientific">Brooklawnia cerclae</name>
    <dbReference type="NCBI Taxonomy" id="349934"/>
    <lineage>
        <taxon>Bacteria</taxon>
        <taxon>Bacillati</taxon>
        <taxon>Actinomycetota</taxon>
        <taxon>Actinomycetes</taxon>
        <taxon>Propionibacteriales</taxon>
        <taxon>Propionibacteriaceae</taxon>
        <taxon>Brooklawnia</taxon>
    </lineage>
</organism>
<evidence type="ECO:0000313" key="2">
    <source>
        <dbReference type="Proteomes" id="UP000749311"/>
    </source>
</evidence>
<accession>A0ABX0SMT1</accession>
<reference evidence="1 2" key="1">
    <citation type="submission" date="2020-02" db="EMBL/GenBank/DDBJ databases">
        <title>Sequencing the genomes of 1000 actinobacteria strains.</title>
        <authorList>
            <person name="Klenk H.-P."/>
        </authorList>
    </citation>
    <scope>NUCLEOTIDE SEQUENCE [LARGE SCALE GENOMIC DNA]</scope>
    <source>
        <strain evidence="1 2">DSM 19609</strain>
    </source>
</reference>
<proteinExistence type="predicted"/>
<dbReference type="RefSeq" id="WP_167168705.1">
    <property type="nucleotide sequence ID" value="NZ_BAAAOO010000007.1"/>
</dbReference>